<dbReference type="SMART" id="SM00477">
    <property type="entry name" value="NUC"/>
    <property type="match status" value="1"/>
</dbReference>
<dbReference type="GO" id="GO:0005743">
    <property type="term" value="C:mitochondrial inner membrane"/>
    <property type="evidence" value="ECO:0007669"/>
    <property type="project" value="TreeGrafter"/>
</dbReference>
<dbReference type="GO" id="GO:0003676">
    <property type="term" value="F:nucleic acid binding"/>
    <property type="evidence" value="ECO:0007669"/>
    <property type="project" value="InterPro"/>
</dbReference>
<dbReference type="SMART" id="SM00892">
    <property type="entry name" value="Endonuclease_NS"/>
    <property type="match status" value="1"/>
</dbReference>
<dbReference type="SUPFAM" id="SSF54060">
    <property type="entry name" value="His-Me finger endonucleases"/>
    <property type="match status" value="1"/>
</dbReference>
<dbReference type="GO" id="GO:0000014">
    <property type="term" value="F:single-stranded DNA endodeoxyribonuclease activity"/>
    <property type="evidence" value="ECO:0007669"/>
    <property type="project" value="TreeGrafter"/>
</dbReference>
<dbReference type="InterPro" id="IPR044925">
    <property type="entry name" value="His-Me_finger_sf"/>
</dbReference>
<keyword evidence="10" id="KW-1185">Reference proteome</keyword>
<dbReference type="InterPro" id="IPR040255">
    <property type="entry name" value="Non-specific_endonuclease"/>
</dbReference>
<dbReference type="GO" id="GO:0004521">
    <property type="term" value="F:RNA endonuclease activity"/>
    <property type="evidence" value="ECO:0007669"/>
    <property type="project" value="TreeGrafter"/>
</dbReference>
<feature type="binding site" evidence="4">
    <location>
        <position position="98"/>
    </location>
    <ligand>
        <name>Mg(2+)</name>
        <dbReference type="ChEBI" id="CHEBI:18420"/>
        <note>catalytic</note>
    </ligand>
</feature>
<evidence type="ECO:0000313" key="7">
    <source>
        <dbReference type="EMBL" id="RWS05448.1"/>
    </source>
</evidence>
<dbReference type="Proteomes" id="UP000285301">
    <property type="component" value="Unassembled WGS sequence"/>
</dbReference>
<proteinExistence type="inferred from homology"/>
<evidence type="ECO:0000256" key="2">
    <source>
        <dbReference type="ARBA" id="ARBA00022722"/>
    </source>
</evidence>
<reference evidence="8 10" key="1">
    <citation type="journal article" date="2018" name="Gigascience">
        <title>Genomes of trombidid mites reveal novel predicted allergens and laterally-transferred genes associated with secondary metabolism.</title>
        <authorList>
            <person name="Dong X."/>
            <person name="Chaisiri K."/>
            <person name="Xia D."/>
            <person name="Armstrong S.D."/>
            <person name="Fang Y."/>
            <person name="Donnelly M.J."/>
            <person name="Kadowaki T."/>
            <person name="McGarry J.W."/>
            <person name="Darby A.C."/>
            <person name="Makepeace B.L."/>
        </authorList>
    </citation>
    <scope>NUCLEOTIDE SEQUENCE [LARGE SCALE GENOMIC DNA]</scope>
    <source>
        <strain evidence="8">UoL-WK</strain>
    </source>
</reference>
<keyword evidence="2" id="KW-0540">Nuclease</keyword>
<dbReference type="OrthoDB" id="5418055at2759"/>
<comment type="similarity">
    <text evidence="1">Belongs to the DNA/RNA non-specific endonuclease family.</text>
</comment>
<evidence type="ECO:0000256" key="1">
    <source>
        <dbReference type="ARBA" id="ARBA00010052"/>
    </source>
</evidence>
<organism evidence="8 10">
    <name type="scientific">Dinothrombium tinctorium</name>
    <dbReference type="NCBI Taxonomy" id="1965070"/>
    <lineage>
        <taxon>Eukaryota</taxon>
        <taxon>Metazoa</taxon>
        <taxon>Ecdysozoa</taxon>
        <taxon>Arthropoda</taxon>
        <taxon>Chelicerata</taxon>
        <taxon>Arachnida</taxon>
        <taxon>Acari</taxon>
        <taxon>Acariformes</taxon>
        <taxon>Trombidiformes</taxon>
        <taxon>Prostigmata</taxon>
        <taxon>Anystina</taxon>
        <taxon>Parasitengona</taxon>
        <taxon>Trombidioidea</taxon>
        <taxon>Trombidiidae</taxon>
        <taxon>Dinothrombium</taxon>
    </lineage>
</organism>
<keyword evidence="3 8" id="KW-0378">Hydrolase</keyword>
<evidence type="ECO:0000313" key="8">
    <source>
        <dbReference type="EMBL" id="RWS05461.1"/>
    </source>
</evidence>
<dbReference type="Pfam" id="PF01223">
    <property type="entry name" value="Endonuclease_NS"/>
    <property type="match status" value="1"/>
</dbReference>
<dbReference type="AlphaFoldDB" id="A0A3S3RVR6"/>
<sequence>MNKARNALRYGLSVGIDFVSGVPSPDALPQTQRSDSLSDANFGSDTAHMMKHNFPSTDHIRSYSSFSSPAGNNRLSQELVQKTFVLSNISPQVGRGFNRGIWNRLEQYVRYRARKSINTWVCTGPLFLPYNESNGKKYDKYEVIGGNDVAVPTHFFKVLLVESAPNVFELECYVIQNKPMDDNIPLHAFQVLLNSIERAAGFLIFEKIPRNEIQKINGLNPYLQKFLSNQPKHAK</sequence>
<gene>
    <name evidence="9" type="ORF">B4U79_13327</name>
    <name evidence="7" type="ORF">B4U79_13715</name>
    <name evidence="8" type="ORF">B4U79_14173</name>
</gene>
<evidence type="ECO:0000259" key="6">
    <source>
        <dbReference type="SMART" id="SM00892"/>
    </source>
</evidence>
<dbReference type="GO" id="GO:0046872">
    <property type="term" value="F:metal ion binding"/>
    <property type="evidence" value="ECO:0007669"/>
    <property type="project" value="UniProtKB-KW"/>
</dbReference>
<evidence type="ECO:0000313" key="10">
    <source>
        <dbReference type="Proteomes" id="UP000285301"/>
    </source>
</evidence>
<dbReference type="PANTHER" id="PTHR13966:SF5">
    <property type="entry name" value="ENDONUCLEASE G, MITOCHONDRIAL"/>
    <property type="match status" value="1"/>
</dbReference>
<evidence type="ECO:0000256" key="4">
    <source>
        <dbReference type="PIRSR" id="PIRSR640255-2"/>
    </source>
</evidence>
<reference evidence="8" key="2">
    <citation type="submission" date="2018-11" db="EMBL/GenBank/DDBJ databases">
        <title>Trombidioid mite genomics.</title>
        <authorList>
            <person name="Dong X."/>
        </authorList>
    </citation>
    <scope>NUCLEOTIDE SEQUENCE</scope>
    <source>
        <strain evidence="8">UoL-WK</strain>
    </source>
</reference>
<dbReference type="Gene3D" id="3.40.570.10">
    <property type="entry name" value="Extracellular Endonuclease, subunit A"/>
    <property type="match status" value="1"/>
</dbReference>
<comment type="caution">
    <text evidence="8">The sequence shown here is derived from an EMBL/GenBank/DDBJ whole genome shotgun (WGS) entry which is preliminary data.</text>
</comment>
<dbReference type="STRING" id="1965070.A0A3S3RVR6"/>
<dbReference type="InterPro" id="IPR020821">
    <property type="entry name" value="ENPP1-3/EXOG-like_nuc-like"/>
</dbReference>
<evidence type="ECO:0000313" key="9">
    <source>
        <dbReference type="EMBL" id="RWS05510.1"/>
    </source>
</evidence>
<dbReference type="PANTHER" id="PTHR13966">
    <property type="entry name" value="ENDONUCLEASE RELATED"/>
    <property type="match status" value="1"/>
</dbReference>
<accession>A0A3S3RVR6</accession>
<dbReference type="GO" id="GO:0005634">
    <property type="term" value="C:nucleus"/>
    <property type="evidence" value="ECO:0007669"/>
    <property type="project" value="TreeGrafter"/>
</dbReference>
<name>A0A3S3RVR6_9ACAR</name>
<keyword evidence="3 8" id="KW-0255">Endonuclease</keyword>
<protein>
    <submittedName>
        <fullName evidence="8">Endonuclease-like protein</fullName>
    </submittedName>
</protein>
<dbReference type="InterPro" id="IPR044929">
    <property type="entry name" value="DNA/RNA_non-sp_Endonuclease_sf"/>
</dbReference>
<dbReference type="EMBL" id="NCKU01004773">
    <property type="protein sequence ID" value="RWS05461.1"/>
    <property type="molecule type" value="Genomic_DNA"/>
</dbReference>
<dbReference type="GO" id="GO:0006309">
    <property type="term" value="P:apoptotic DNA fragmentation"/>
    <property type="evidence" value="ECO:0007669"/>
    <property type="project" value="TreeGrafter"/>
</dbReference>
<dbReference type="EMBL" id="NCKU01004781">
    <property type="protein sequence ID" value="RWS05448.1"/>
    <property type="molecule type" value="Genomic_DNA"/>
</dbReference>
<feature type="domain" description="DNA/RNA non-specific endonuclease/pyrophosphatase/phosphodiesterase" evidence="6">
    <location>
        <begin position="2"/>
        <end position="211"/>
    </location>
</feature>
<dbReference type="EMBL" id="NCKU01004732">
    <property type="protein sequence ID" value="RWS05510.1"/>
    <property type="molecule type" value="Genomic_DNA"/>
</dbReference>
<evidence type="ECO:0000259" key="5">
    <source>
        <dbReference type="SMART" id="SM00477"/>
    </source>
</evidence>
<dbReference type="InterPro" id="IPR001604">
    <property type="entry name" value="Endo_G_ENPP1-like_dom"/>
</dbReference>
<keyword evidence="4" id="KW-0479">Metal-binding</keyword>
<feature type="domain" description="ENPP1-3/EXOG-like endonuclease/phosphodiesterase" evidence="5">
    <location>
        <begin position="17"/>
        <end position="211"/>
    </location>
</feature>
<evidence type="ECO:0000256" key="3">
    <source>
        <dbReference type="ARBA" id="ARBA00022759"/>
    </source>
</evidence>